<feature type="domain" description="FHA" evidence="1">
    <location>
        <begin position="61"/>
        <end position="114"/>
    </location>
</feature>
<evidence type="ECO:0000313" key="2">
    <source>
        <dbReference type="EMBL" id="SVD06916.1"/>
    </source>
</evidence>
<dbReference type="EMBL" id="UINC01127655">
    <property type="protein sequence ID" value="SVD06916.1"/>
    <property type="molecule type" value="Genomic_DNA"/>
</dbReference>
<organism evidence="2">
    <name type="scientific">marine metagenome</name>
    <dbReference type="NCBI Taxonomy" id="408172"/>
    <lineage>
        <taxon>unclassified sequences</taxon>
        <taxon>metagenomes</taxon>
        <taxon>ecological metagenomes</taxon>
    </lineage>
</organism>
<dbReference type="Gene3D" id="2.60.200.20">
    <property type="match status" value="1"/>
</dbReference>
<proteinExistence type="predicted"/>
<protein>
    <recommendedName>
        <fullName evidence="1">FHA domain-containing protein</fullName>
    </recommendedName>
</protein>
<dbReference type="InterPro" id="IPR000253">
    <property type="entry name" value="FHA_dom"/>
</dbReference>
<name>A0A382SAM0_9ZZZZ</name>
<dbReference type="SMART" id="SM00240">
    <property type="entry name" value="FHA"/>
    <property type="match status" value="1"/>
</dbReference>
<sequence length="151" mass="15597">MRERIRSHGESLPFITRLSAGPAQPAGALSSAAVPARTAAGTAPTHVLHGGDAYPITEEPFVLGIAVPVGRRGVNLRGQTAGISRAHCSIRRDGDRVIVEDHSTHGSFLNGQRLDGRAELAAGDGLRLGSPGIELLLVRVVDEGGVGGEKG</sequence>
<accession>A0A382SAM0</accession>
<dbReference type="InterPro" id="IPR008984">
    <property type="entry name" value="SMAD_FHA_dom_sf"/>
</dbReference>
<evidence type="ECO:0000259" key="1">
    <source>
        <dbReference type="PROSITE" id="PS50006"/>
    </source>
</evidence>
<dbReference type="AlphaFoldDB" id="A0A382SAM0"/>
<dbReference type="SUPFAM" id="SSF49879">
    <property type="entry name" value="SMAD/FHA domain"/>
    <property type="match status" value="1"/>
</dbReference>
<dbReference type="Pfam" id="PF00498">
    <property type="entry name" value="FHA"/>
    <property type="match status" value="1"/>
</dbReference>
<dbReference type="CDD" id="cd00060">
    <property type="entry name" value="FHA"/>
    <property type="match status" value="1"/>
</dbReference>
<reference evidence="2" key="1">
    <citation type="submission" date="2018-05" db="EMBL/GenBank/DDBJ databases">
        <authorList>
            <person name="Lanie J.A."/>
            <person name="Ng W.-L."/>
            <person name="Kazmierczak K.M."/>
            <person name="Andrzejewski T.M."/>
            <person name="Davidsen T.M."/>
            <person name="Wayne K.J."/>
            <person name="Tettelin H."/>
            <person name="Glass J.I."/>
            <person name="Rusch D."/>
            <person name="Podicherti R."/>
            <person name="Tsui H.-C.T."/>
            <person name="Winkler M.E."/>
        </authorList>
    </citation>
    <scope>NUCLEOTIDE SEQUENCE</scope>
</reference>
<gene>
    <name evidence="2" type="ORF">METZ01_LOCUS359770</name>
</gene>
<dbReference type="PROSITE" id="PS50006">
    <property type="entry name" value="FHA_DOMAIN"/>
    <property type="match status" value="1"/>
</dbReference>